<reference evidence="3 4" key="1">
    <citation type="submission" date="2019-03" db="EMBL/GenBank/DDBJ databases">
        <title>Draft genome sequences of novel Actinobacteria.</title>
        <authorList>
            <person name="Sahin N."/>
            <person name="Ay H."/>
            <person name="Saygin H."/>
        </authorList>
    </citation>
    <scope>NUCLEOTIDE SEQUENCE [LARGE SCALE GENOMIC DNA]</scope>
    <source>
        <strain evidence="3 4">DSM 45347</strain>
    </source>
</reference>
<evidence type="ECO:0000259" key="2">
    <source>
        <dbReference type="Pfam" id="PF10400"/>
    </source>
</evidence>
<proteinExistence type="predicted"/>
<feature type="domain" description="Transcription regulator PadR N-terminal" evidence="1">
    <location>
        <begin position="7"/>
        <end position="78"/>
    </location>
</feature>
<dbReference type="AlphaFoldDB" id="A0A4R4P3R1"/>
<accession>A0A4R4P3R1</accession>
<dbReference type="RefSeq" id="WP_131939860.1">
    <property type="nucleotide sequence ID" value="NZ_BAAAMX010000004.1"/>
</dbReference>
<dbReference type="OrthoDB" id="3186544at2"/>
<sequence length="185" mass="20695">MSLRHAVLGLLAELGGASGYDLLKLFEVSLDNVWPATQSQLYGELGKLTDAGLIEVAAEGPRGRREYRITPSGRAELHHWLIGIAPKPNRRDETLLRVFFLGELTRAEARRYIDEQIDAIGAQAAGLAEVEKAVEWDEQGGMADNGRFVLEYGKRFFEMRRDWLRWVAAELAARDSRSPGDSPED</sequence>
<name>A0A4R4P3R1_9ACTN</name>
<dbReference type="PANTHER" id="PTHR43252">
    <property type="entry name" value="TRANSCRIPTIONAL REGULATOR YQJI"/>
    <property type="match status" value="1"/>
</dbReference>
<dbReference type="InterPro" id="IPR018309">
    <property type="entry name" value="Tscrpt_reg_PadR_C"/>
</dbReference>
<evidence type="ECO:0000259" key="1">
    <source>
        <dbReference type="Pfam" id="PF03551"/>
    </source>
</evidence>
<dbReference type="SUPFAM" id="SSF46785">
    <property type="entry name" value="Winged helix' DNA-binding domain"/>
    <property type="match status" value="1"/>
</dbReference>
<evidence type="ECO:0000313" key="4">
    <source>
        <dbReference type="Proteomes" id="UP000295431"/>
    </source>
</evidence>
<protein>
    <submittedName>
        <fullName evidence="3">PadR family transcriptional regulator</fullName>
    </submittedName>
</protein>
<keyword evidence="4" id="KW-1185">Reference proteome</keyword>
<dbReference type="Gene3D" id="1.10.10.10">
    <property type="entry name" value="Winged helix-like DNA-binding domain superfamily/Winged helix DNA-binding domain"/>
    <property type="match status" value="1"/>
</dbReference>
<dbReference type="EMBL" id="SMJW01000069">
    <property type="protein sequence ID" value="TDC15277.1"/>
    <property type="molecule type" value="Genomic_DNA"/>
</dbReference>
<dbReference type="Pfam" id="PF10400">
    <property type="entry name" value="Vir_act_alpha_C"/>
    <property type="match status" value="1"/>
</dbReference>
<dbReference type="InterPro" id="IPR036388">
    <property type="entry name" value="WH-like_DNA-bd_sf"/>
</dbReference>
<dbReference type="InterPro" id="IPR036390">
    <property type="entry name" value="WH_DNA-bd_sf"/>
</dbReference>
<dbReference type="PANTHER" id="PTHR43252:SF6">
    <property type="entry name" value="NEGATIVE TRANSCRIPTION REGULATOR PADR"/>
    <property type="match status" value="1"/>
</dbReference>
<comment type="caution">
    <text evidence="3">The sequence shown here is derived from an EMBL/GenBank/DDBJ whole genome shotgun (WGS) entry which is preliminary data.</text>
</comment>
<feature type="domain" description="Transcription regulator PadR C-terminal" evidence="2">
    <location>
        <begin position="91"/>
        <end position="171"/>
    </location>
</feature>
<dbReference type="Pfam" id="PF03551">
    <property type="entry name" value="PadR"/>
    <property type="match status" value="1"/>
</dbReference>
<dbReference type="InterPro" id="IPR005149">
    <property type="entry name" value="Tscrpt_reg_PadR_N"/>
</dbReference>
<evidence type="ECO:0000313" key="3">
    <source>
        <dbReference type="EMBL" id="TDC15277.1"/>
    </source>
</evidence>
<organism evidence="3 4">
    <name type="scientific">Actinomadura bangladeshensis</name>
    <dbReference type="NCBI Taxonomy" id="453573"/>
    <lineage>
        <taxon>Bacteria</taxon>
        <taxon>Bacillati</taxon>
        <taxon>Actinomycetota</taxon>
        <taxon>Actinomycetes</taxon>
        <taxon>Streptosporangiales</taxon>
        <taxon>Thermomonosporaceae</taxon>
        <taxon>Actinomadura</taxon>
    </lineage>
</organism>
<gene>
    <name evidence="3" type="ORF">E1284_15895</name>
</gene>
<dbReference type="Proteomes" id="UP000295431">
    <property type="component" value="Unassembled WGS sequence"/>
</dbReference>